<keyword evidence="6 10" id="KW-0863">Zinc-finger</keyword>
<dbReference type="GO" id="GO:0030915">
    <property type="term" value="C:Smc5-Smc6 complex"/>
    <property type="evidence" value="ECO:0007669"/>
    <property type="project" value="InterPro"/>
</dbReference>
<evidence type="ECO:0000256" key="9">
    <source>
        <dbReference type="ARBA" id="ARBA00023242"/>
    </source>
</evidence>
<dbReference type="GO" id="GO:0005634">
    <property type="term" value="C:nucleus"/>
    <property type="evidence" value="ECO:0007669"/>
    <property type="project" value="UniProtKB-SubCell"/>
</dbReference>
<dbReference type="SUPFAM" id="SSF57850">
    <property type="entry name" value="RING/U-box"/>
    <property type="match status" value="1"/>
</dbReference>
<organism evidence="13 14">
    <name type="scientific">Cerrena zonata</name>
    <dbReference type="NCBI Taxonomy" id="2478898"/>
    <lineage>
        <taxon>Eukaryota</taxon>
        <taxon>Fungi</taxon>
        <taxon>Dikarya</taxon>
        <taxon>Basidiomycota</taxon>
        <taxon>Agaricomycotina</taxon>
        <taxon>Agaricomycetes</taxon>
        <taxon>Polyporales</taxon>
        <taxon>Cerrenaceae</taxon>
        <taxon>Cerrena</taxon>
    </lineage>
</organism>
<comment type="caution">
    <text evidence="13">The sequence shown here is derived from an EMBL/GenBank/DDBJ whole genome shotgun (WGS) entry which is preliminary data.</text>
</comment>
<dbReference type="CDD" id="cd16651">
    <property type="entry name" value="SPL-RING_NSE2"/>
    <property type="match status" value="1"/>
</dbReference>
<protein>
    <recommendedName>
        <fullName evidence="12">SP-RING-type domain-containing protein</fullName>
    </recommendedName>
</protein>
<evidence type="ECO:0000256" key="5">
    <source>
        <dbReference type="ARBA" id="ARBA00022723"/>
    </source>
</evidence>
<keyword evidence="8" id="KW-0862">Zinc</keyword>
<evidence type="ECO:0000256" key="10">
    <source>
        <dbReference type="PROSITE-ProRule" id="PRU00452"/>
    </source>
</evidence>
<evidence type="ECO:0000256" key="2">
    <source>
        <dbReference type="ARBA" id="ARBA00004718"/>
    </source>
</evidence>
<comment type="pathway">
    <text evidence="2">Protein modification; protein sumoylation.</text>
</comment>
<dbReference type="GO" id="GO:0061665">
    <property type="term" value="F:SUMO ligase activity"/>
    <property type="evidence" value="ECO:0007669"/>
    <property type="project" value="TreeGrafter"/>
</dbReference>
<dbReference type="GO" id="GO:0016925">
    <property type="term" value="P:protein sumoylation"/>
    <property type="evidence" value="ECO:0007669"/>
    <property type="project" value="TreeGrafter"/>
</dbReference>
<keyword evidence="5" id="KW-0479">Metal-binding</keyword>
<feature type="compositionally biased region" description="Basic and acidic residues" evidence="11">
    <location>
        <begin position="296"/>
        <end position="311"/>
    </location>
</feature>
<comment type="subcellular location">
    <subcellularLocation>
        <location evidence="1">Nucleus</location>
    </subcellularLocation>
</comment>
<evidence type="ECO:0000313" key="14">
    <source>
        <dbReference type="Proteomes" id="UP001385951"/>
    </source>
</evidence>
<evidence type="ECO:0000256" key="7">
    <source>
        <dbReference type="ARBA" id="ARBA00022786"/>
    </source>
</evidence>
<dbReference type="AlphaFoldDB" id="A0AAW0GK35"/>
<accession>A0AAW0GK35</accession>
<proteinExistence type="inferred from homology"/>
<evidence type="ECO:0000256" key="11">
    <source>
        <dbReference type="SAM" id="MobiDB-lite"/>
    </source>
</evidence>
<dbReference type="EMBL" id="JASBNA010000007">
    <property type="protein sequence ID" value="KAK7690009.1"/>
    <property type="molecule type" value="Genomic_DNA"/>
</dbReference>
<gene>
    <name evidence="13" type="ORF">QCA50_006651</name>
</gene>
<sequence length="323" mass="35916">MAVAGPSRRISRRREPSQDDIETPISQPRTQDPVEDDDEDERPKKLKVKKEKANLRDPESILASLGNPALDTASLAKLNGITKDWGSLRQGPHTNAFALVVDVAPSLAEFAEGDEGKKGIEQLDAIMRRLIDTEQEFLAHEQALGELREAIAKKEEVPDVIEHYETTVKQKVVAYKKKTTRQKYGKHDSYSGFRQAIHEVQNPDTAMPPVTEFLPKETGDDSDDDDDIEIGGVTQDYKCPLTLVILTDPLTSTVCKHSFSAPAIREYMGNKRSVQCPASGCHKMIALSDLVPNKELAKKAKDAARRERAREESDESDDGEVIE</sequence>
<feature type="compositionally biased region" description="Acidic residues" evidence="11">
    <location>
        <begin position="312"/>
        <end position="323"/>
    </location>
</feature>
<evidence type="ECO:0000256" key="1">
    <source>
        <dbReference type="ARBA" id="ARBA00004123"/>
    </source>
</evidence>
<dbReference type="InterPro" id="IPR004181">
    <property type="entry name" value="Znf_MIZ"/>
</dbReference>
<evidence type="ECO:0000256" key="6">
    <source>
        <dbReference type="ARBA" id="ARBA00022771"/>
    </source>
</evidence>
<dbReference type="Proteomes" id="UP001385951">
    <property type="component" value="Unassembled WGS sequence"/>
</dbReference>
<keyword evidence="7" id="KW-0833">Ubl conjugation pathway</keyword>
<evidence type="ECO:0000259" key="12">
    <source>
        <dbReference type="PROSITE" id="PS51044"/>
    </source>
</evidence>
<evidence type="ECO:0000256" key="4">
    <source>
        <dbReference type="ARBA" id="ARBA00022679"/>
    </source>
</evidence>
<keyword evidence="14" id="KW-1185">Reference proteome</keyword>
<comment type="similarity">
    <text evidence="3">Belongs to the NSE2 family.</text>
</comment>
<dbReference type="Gene3D" id="3.30.40.10">
    <property type="entry name" value="Zinc/RING finger domain, C3HC4 (zinc finger)"/>
    <property type="match status" value="1"/>
</dbReference>
<dbReference type="Pfam" id="PF11789">
    <property type="entry name" value="zf-Nse"/>
    <property type="match status" value="1"/>
</dbReference>
<name>A0AAW0GK35_9APHY</name>
<feature type="domain" description="SP-RING-type" evidence="12">
    <location>
        <begin position="224"/>
        <end position="305"/>
    </location>
</feature>
<evidence type="ECO:0000256" key="3">
    <source>
        <dbReference type="ARBA" id="ARBA00008212"/>
    </source>
</evidence>
<keyword evidence="4" id="KW-0808">Transferase</keyword>
<feature type="region of interest" description="Disordered" evidence="11">
    <location>
        <begin position="1"/>
        <end position="55"/>
    </location>
</feature>
<dbReference type="PANTHER" id="PTHR21330">
    <property type="entry name" value="E3 SUMO-PROTEIN LIGASE NSE2"/>
    <property type="match status" value="1"/>
</dbReference>
<feature type="region of interest" description="Disordered" evidence="11">
    <location>
        <begin position="296"/>
        <end position="323"/>
    </location>
</feature>
<dbReference type="GO" id="GO:0000724">
    <property type="term" value="P:double-strand break repair via homologous recombination"/>
    <property type="evidence" value="ECO:0007669"/>
    <property type="project" value="InterPro"/>
</dbReference>
<dbReference type="GO" id="GO:0008270">
    <property type="term" value="F:zinc ion binding"/>
    <property type="evidence" value="ECO:0007669"/>
    <property type="project" value="UniProtKB-KW"/>
</dbReference>
<evidence type="ECO:0000313" key="13">
    <source>
        <dbReference type="EMBL" id="KAK7690009.1"/>
    </source>
</evidence>
<keyword evidence="9" id="KW-0539">Nucleus</keyword>
<reference evidence="13 14" key="1">
    <citation type="submission" date="2022-09" db="EMBL/GenBank/DDBJ databases">
        <authorList>
            <person name="Palmer J.M."/>
        </authorList>
    </citation>
    <scope>NUCLEOTIDE SEQUENCE [LARGE SCALE GENOMIC DNA]</scope>
    <source>
        <strain evidence="13 14">DSM 7382</strain>
    </source>
</reference>
<dbReference type="InterPro" id="IPR026846">
    <property type="entry name" value="Nse2(Mms21)"/>
</dbReference>
<dbReference type="PROSITE" id="PS51044">
    <property type="entry name" value="ZF_SP_RING"/>
    <property type="match status" value="1"/>
</dbReference>
<dbReference type="InterPro" id="IPR013083">
    <property type="entry name" value="Znf_RING/FYVE/PHD"/>
</dbReference>
<evidence type="ECO:0000256" key="8">
    <source>
        <dbReference type="ARBA" id="ARBA00022833"/>
    </source>
</evidence>
<dbReference type="PANTHER" id="PTHR21330:SF1">
    <property type="entry name" value="E3 SUMO-PROTEIN LIGASE NSE2"/>
    <property type="match status" value="1"/>
</dbReference>